<evidence type="ECO:0000256" key="3">
    <source>
        <dbReference type="ARBA" id="ARBA00023242"/>
    </source>
</evidence>
<dbReference type="EMBL" id="SWKV01000044">
    <property type="protein sequence ID" value="KAF3037192.1"/>
    <property type="molecule type" value="Genomic_DNA"/>
</dbReference>
<keyword evidence="7" id="KW-1185">Reference proteome</keyword>
<dbReference type="PANTHER" id="PTHR31001:SF82">
    <property type="entry name" value="ZN(II)2CYS6 TRANSCRIPTION FACTOR (EUROFUNG)"/>
    <property type="match status" value="1"/>
</dbReference>
<dbReference type="PANTHER" id="PTHR31001">
    <property type="entry name" value="UNCHARACTERIZED TRANSCRIPTIONAL REGULATORY PROTEIN"/>
    <property type="match status" value="1"/>
</dbReference>
<dbReference type="CDD" id="cd12148">
    <property type="entry name" value="fungal_TF_MHR"/>
    <property type="match status" value="1"/>
</dbReference>
<dbReference type="CDD" id="cd00067">
    <property type="entry name" value="GAL4"/>
    <property type="match status" value="1"/>
</dbReference>
<dbReference type="InterPro" id="IPR050613">
    <property type="entry name" value="Sec_Metabolite_Reg"/>
</dbReference>
<evidence type="ECO:0000313" key="7">
    <source>
        <dbReference type="Proteomes" id="UP000758155"/>
    </source>
</evidence>
<dbReference type="GO" id="GO:0000981">
    <property type="term" value="F:DNA-binding transcription factor activity, RNA polymerase II-specific"/>
    <property type="evidence" value="ECO:0007669"/>
    <property type="project" value="InterPro"/>
</dbReference>
<dbReference type="InterPro" id="IPR001138">
    <property type="entry name" value="Zn2Cys6_DnaBD"/>
</dbReference>
<dbReference type="GO" id="GO:0008270">
    <property type="term" value="F:zinc ion binding"/>
    <property type="evidence" value="ECO:0007669"/>
    <property type="project" value="InterPro"/>
</dbReference>
<comment type="caution">
    <text evidence="6">The sequence shown here is derived from an EMBL/GenBank/DDBJ whole genome shotgun (WGS) entry which is preliminary data.</text>
</comment>
<dbReference type="Gene3D" id="4.10.240.10">
    <property type="entry name" value="Zn(2)-C6 fungal-type DNA-binding domain"/>
    <property type="match status" value="1"/>
</dbReference>
<proteinExistence type="predicted"/>
<dbReference type="GO" id="GO:0005634">
    <property type="term" value="C:nucleus"/>
    <property type="evidence" value="ECO:0007669"/>
    <property type="project" value="UniProtKB-SubCell"/>
</dbReference>
<name>A0A9P5BZ83_9PLEO</name>
<dbReference type="SMART" id="SM00066">
    <property type="entry name" value="GAL4"/>
    <property type="match status" value="1"/>
</dbReference>
<dbReference type="Pfam" id="PF00172">
    <property type="entry name" value="Zn_clus"/>
    <property type="match status" value="1"/>
</dbReference>
<evidence type="ECO:0000259" key="5">
    <source>
        <dbReference type="PROSITE" id="PS50048"/>
    </source>
</evidence>
<dbReference type="GO" id="GO:0003677">
    <property type="term" value="F:DNA binding"/>
    <property type="evidence" value="ECO:0007669"/>
    <property type="project" value="InterPro"/>
</dbReference>
<accession>A0A9P5BZ83</accession>
<reference evidence="6" key="1">
    <citation type="submission" date="2019-04" db="EMBL/GenBank/DDBJ databases">
        <title>Sequencing of skin fungus with MAO and IRED activity.</title>
        <authorList>
            <person name="Marsaioli A.J."/>
            <person name="Bonatto J.M.C."/>
            <person name="Reis Junior O."/>
        </authorList>
    </citation>
    <scope>NUCLEOTIDE SEQUENCE</scope>
    <source>
        <strain evidence="6">28M1</strain>
    </source>
</reference>
<dbReference type="Pfam" id="PF04082">
    <property type="entry name" value="Fungal_trans"/>
    <property type="match status" value="1"/>
</dbReference>
<evidence type="ECO:0000256" key="4">
    <source>
        <dbReference type="SAM" id="MobiDB-lite"/>
    </source>
</evidence>
<evidence type="ECO:0000256" key="2">
    <source>
        <dbReference type="ARBA" id="ARBA00022723"/>
    </source>
</evidence>
<dbReference type="PROSITE" id="PS00463">
    <property type="entry name" value="ZN2_CY6_FUNGAL_1"/>
    <property type="match status" value="1"/>
</dbReference>
<feature type="domain" description="Zn(2)-C6 fungal-type" evidence="5">
    <location>
        <begin position="18"/>
        <end position="50"/>
    </location>
</feature>
<comment type="subcellular location">
    <subcellularLocation>
        <location evidence="1">Nucleus</location>
    </subcellularLocation>
</comment>
<sequence length="735" mass="81679">MYCYMNANASRRNGKPASCEPCRLNKTKCDHTYPKCDRCRQRGIEDRCFYHPAPLTKPRNEHPEEPLNEPRTGESRPLKRKRPSTQPHKPSGPITGRDGAFPPTTPVEEKLADAVAADTYSPGYLGPGSYALLLPQDDGNEVLQRREASVSSEAPEHELTHQYTLKKAMRREVVTSVLSAFRNYAAIQELILWYNASNEAGVIPAQLQIDAINAIGPFVDKHNLRRSPPSTQLVDQIMENSRKPLCVTKITDPRELYKSCSGDNLRLETIGFLLATAGRSLTFGFSPDTFSGPANRGLRARLVDELLSASTQCITITSLIGTVNDVSVWMYYENYLFTTMICGYSGPPSWRRINDLATQIYALGMHKESSTQNIPTWLTEVRRRVFCSSYNQDKAISTFLGRPIRISKRHTDVPLPRDLRDDELTGPSADLGLAIRALDSNGWNTRGQHLRASWIRLRHISSRLREEILDFSLLPIDSVAESALLSISSRVRSEWESIPPHMRYWKTCWDGSYPSSVCLMLVIIHLTHWYNEFMIQKLLDYTPLTSNAGMLRVSIDLLSNVLALGAMRDRTYDVHRDLLHCILLYGIPSASVLATALRQQQQSSQPFPHGISRSEIVRMLSVLISHLDASAHLENSGARAGEANYNLCRKASKIFTRVIDQVLDPKPSEATPTNSDGLDLGIEGEMGLDLFGVPGLDGLGFEGEFGGLGAPNAVGIEGGGMGVGVDWGALGQWTL</sequence>
<keyword evidence="2" id="KW-0479">Metal-binding</keyword>
<dbReference type="Proteomes" id="UP000758155">
    <property type="component" value="Unassembled WGS sequence"/>
</dbReference>
<dbReference type="InterPro" id="IPR007219">
    <property type="entry name" value="XnlR_reg_dom"/>
</dbReference>
<dbReference type="InterPro" id="IPR036864">
    <property type="entry name" value="Zn2-C6_fun-type_DNA-bd_sf"/>
</dbReference>
<protein>
    <recommendedName>
        <fullName evidence="5">Zn(2)-C6 fungal-type domain-containing protein</fullName>
    </recommendedName>
</protein>
<keyword evidence="3" id="KW-0539">Nucleus</keyword>
<organism evidence="6 7">
    <name type="scientific">Didymella heteroderae</name>
    <dbReference type="NCBI Taxonomy" id="1769908"/>
    <lineage>
        <taxon>Eukaryota</taxon>
        <taxon>Fungi</taxon>
        <taxon>Dikarya</taxon>
        <taxon>Ascomycota</taxon>
        <taxon>Pezizomycotina</taxon>
        <taxon>Dothideomycetes</taxon>
        <taxon>Pleosporomycetidae</taxon>
        <taxon>Pleosporales</taxon>
        <taxon>Pleosporineae</taxon>
        <taxon>Didymellaceae</taxon>
        <taxon>Didymella</taxon>
    </lineage>
</organism>
<evidence type="ECO:0000313" key="6">
    <source>
        <dbReference type="EMBL" id="KAF3037192.1"/>
    </source>
</evidence>
<feature type="region of interest" description="Disordered" evidence="4">
    <location>
        <begin position="51"/>
        <end position="105"/>
    </location>
</feature>
<dbReference type="PROSITE" id="PS50048">
    <property type="entry name" value="ZN2_CY6_FUNGAL_2"/>
    <property type="match status" value="1"/>
</dbReference>
<evidence type="ECO:0000256" key="1">
    <source>
        <dbReference type="ARBA" id="ARBA00004123"/>
    </source>
</evidence>
<gene>
    <name evidence="6" type="ORF">E8E12_002252</name>
</gene>
<dbReference type="OrthoDB" id="4898680at2759"/>
<dbReference type="GO" id="GO:0006351">
    <property type="term" value="P:DNA-templated transcription"/>
    <property type="evidence" value="ECO:0007669"/>
    <property type="project" value="InterPro"/>
</dbReference>
<dbReference type="SMART" id="SM00906">
    <property type="entry name" value="Fungal_trans"/>
    <property type="match status" value="1"/>
</dbReference>
<dbReference type="SUPFAM" id="SSF57701">
    <property type="entry name" value="Zn2/Cys6 DNA-binding domain"/>
    <property type="match status" value="1"/>
</dbReference>
<dbReference type="AlphaFoldDB" id="A0A9P5BZ83"/>